<dbReference type="NCBIfam" id="TIGR00072">
    <property type="entry name" value="hydrog_prot"/>
    <property type="match status" value="1"/>
</dbReference>
<dbReference type="GO" id="GO:0008047">
    <property type="term" value="F:enzyme activator activity"/>
    <property type="evidence" value="ECO:0007669"/>
    <property type="project" value="InterPro"/>
</dbReference>
<dbReference type="Proteomes" id="UP000294901">
    <property type="component" value="Unassembled WGS sequence"/>
</dbReference>
<sequence>MTARRVVIGVGNEYRRDDGFGPCVLAELATRRDRDHRLARVELRVSDGEPARLLDAWAGADLAVLVDVAAGAGEPGGWSELALPETGGRHVTSGHDVGLGDSVALARALDRLPGRLVVLVAHGEEFGFGVGLSAAVAAVVTPVTDRVCELVTAP</sequence>
<gene>
    <name evidence="5" type="ORF">C8E87_0310</name>
</gene>
<evidence type="ECO:0000256" key="1">
    <source>
        <dbReference type="ARBA" id="ARBA00006814"/>
    </source>
</evidence>
<comment type="caution">
    <text evidence="5">The sequence shown here is derived from an EMBL/GenBank/DDBJ whole genome shotgun (WGS) entry which is preliminary data.</text>
</comment>
<accession>A0A4V6PST6</accession>
<keyword evidence="4" id="KW-0378">Hydrolase</keyword>
<dbReference type="PANTHER" id="PTHR30302">
    <property type="entry name" value="HYDROGENASE 1 MATURATION PROTEASE"/>
    <property type="match status" value="1"/>
</dbReference>
<evidence type="ECO:0000256" key="2">
    <source>
        <dbReference type="ARBA" id="ARBA00022670"/>
    </source>
</evidence>
<evidence type="ECO:0000313" key="5">
    <source>
        <dbReference type="EMBL" id="TDO36728.1"/>
    </source>
</evidence>
<evidence type="ECO:0000256" key="4">
    <source>
        <dbReference type="ARBA" id="ARBA00022801"/>
    </source>
</evidence>
<keyword evidence="6" id="KW-1185">Reference proteome</keyword>
<name>A0A4V6PST6_9ACTN</name>
<dbReference type="InterPro" id="IPR000671">
    <property type="entry name" value="Peptidase_A31"/>
</dbReference>
<comment type="similarity">
    <text evidence="1">Belongs to the peptidase A31 family.</text>
</comment>
<proteinExistence type="inferred from homology"/>
<evidence type="ECO:0000256" key="3">
    <source>
        <dbReference type="ARBA" id="ARBA00022750"/>
    </source>
</evidence>
<dbReference type="AlphaFoldDB" id="A0A4V6PST6"/>
<dbReference type="GO" id="GO:0004190">
    <property type="term" value="F:aspartic-type endopeptidase activity"/>
    <property type="evidence" value="ECO:0007669"/>
    <property type="project" value="UniProtKB-KW"/>
</dbReference>
<dbReference type="EMBL" id="SNWR01000001">
    <property type="protein sequence ID" value="TDO36728.1"/>
    <property type="molecule type" value="Genomic_DNA"/>
</dbReference>
<reference evidence="5 6" key="1">
    <citation type="submission" date="2019-03" db="EMBL/GenBank/DDBJ databases">
        <title>Sequencing the genomes of 1000 actinobacteria strains.</title>
        <authorList>
            <person name="Klenk H.-P."/>
        </authorList>
    </citation>
    <scope>NUCLEOTIDE SEQUENCE [LARGE SCALE GENOMIC DNA]</scope>
    <source>
        <strain evidence="5 6">DSM 43805</strain>
    </source>
</reference>
<dbReference type="RefSeq" id="WP_133871442.1">
    <property type="nucleotide sequence ID" value="NZ_BOMD01000101.1"/>
</dbReference>
<dbReference type="PANTHER" id="PTHR30302:SF1">
    <property type="entry name" value="HYDROGENASE 2 MATURATION PROTEASE"/>
    <property type="match status" value="1"/>
</dbReference>
<dbReference type="Gene3D" id="3.40.50.1450">
    <property type="entry name" value="HybD-like"/>
    <property type="match status" value="1"/>
</dbReference>
<dbReference type="InterPro" id="IPR023430">
    <property type="entry name" value="Pept_HybD-like_dom_sf"/>
</dbReference>
<organism evidence="5 6">
    <name type="scientific">Paractinoplanes brasiliensis</name>
    <dbReference type="NCBI Taxonomy" id="52695"/>
    <lineage>
        <taxon>Bacteria</taxon>
        <taxon>Bacillati</taxon>
        <taxon>Actinomycetota</taxon>
        <taxon>Actinomycetes</taxon>
        <taxon>Micromonosporales</taxon>
        <taxon>Micromonosporaceae</taxon>
        <taxon>Paractinoplanes</taxon>
    </lineage>
</organism>
<keyword evidence="3" id="KW-0064">Aspartyl protease</keyword>
<keyword evidence="2 5" id="KW-0645">Protease</keyword>
<dbReference type="GO" id="GO:0016485">
    <property type="term" value="P:protein processing"/>
    <property type="evidence" value="ECO:0007669"/>
    <property type="project" value="TreeGrafter"/>
</dbReference>
<dbReference type="SUPFAM" id="SSF53163">
    <property type="entry name" value="HybD-like"/>
    <property type="match status" value="1"/>
</dbReference>
<protein>
    <submittedName>
        <fullName evidence="5">Hydrogenase maturation protease</fullName>
    </submittedName>
</protein>
<dbReference type="OrthoDB" id="164170at2"/>
<evidence type="ECO:0000313" key="6">
    <source>
        <dbReference type="Proteomes" id="UP000294901"/>
    </source>
</evidence>
<dbReference type="CDD" id="cd00518">
    <property type="entry name" value="H2MP"/>
    <property type="match status" value="1"/>
</dbReference>